<dbReference type="PANTHER" id="PTHR20870:SF0">
    <property type="entry name" value="BARDET-BIEDL SYNDROME 1 PROTEIN"/>
    <property type="match status" value="1"/>
</dbReference>
<dbReference type="WBParaSite" id="ACRNAN_scaffold2445.g26799.t1">
    <property type="protein sequence ID" value="ACRNAN_scaffold2445.g26799.t1"/>
    <property type="gene ID" value="ACRNAN_scaffold2445.g26799"/>
</dbReference>
<dbReference type="Pfam" id="PF23304">
    <property type="entry name" value="GAE_BBS1"/>
    <property type="match status" value="1"/>
</dbReference>
<evidence type="ECO:0000313" key="3">
    <source>
        <dbReference type="Proteomes" id="UP000887540"/>
    </source>
</evidence>
<sequence length="589" mass="66893">MLMNELNPQQKRWVRALWEPLANLEANKSCIAIGNIQGDYDFKLLAVDFSQPTCHLKLFKGLSVISDSVLSDMPAGIITFVCDTGQLDSPCVGVACGGSILIYRNMKPYYRYNIPQQDLSQMEISLWNRAAEKKVSLEELVDGLEIVRDEVSISKMSFHSQHLLTRETDEDRQQLFVKVLTNVKDTVTLSNIQISCITTVKRNSAQLSGVDVIVVGTELGSIYWVDSQAYSLLSYTQIQGVPEKLLAFGQYDIDSKTVVCTRDGEVFILKKDAHKSEISQTRCHMKSHVLNVVKARNTLVFACRDRTLVFCSLKGKRLNEIHLDEDIVDIEEFNYEPRQYIGVLVALKQEVHVYLDQFLVDKLKIDLPIEWIKFGRLGREEGVLIIGTTTGGLGVYIFRRTAILEEKAEIAGAPPAQNLKLNVPKRSKIFVDQSLRERENPQKIHKIYQRDLFMLKLQTAKTFAELTSTSSGLLPTKESEPIDFNVDLHGFGPMFKLTIKMVPSVPLPAANRWIAFTYNKDEYSFQDRMIPVPSRLMPKFTYTFATEITCLHPEKGLQEDVKVLLIRADRTQPVWMATFTMPISEPNIL</sequence>
<dbReference type="InterPro" id="IPR028784">
    <property type="entry name" value="BBS1"/>
</dbReference>
<evidence type="ECO:0000313" key="4">
    <source>
        <dbReference type="WBParaSite" id="ACRNAN_scaffold2445.g26799.t1"/>
    </source>
</evidence>
<organism evidence="3 4">
    <name type="scientific">Acrobeloides nanus</name>
    <dbReference type="NCBI Taxonomy" id="290746"/>
    <lineage>
        <taxon>Eukaryota</taxon>
        <taxon>Metazoa</taxon>
        <taxon>Ecdysozoa</taxon>
        <taxon>Nematoda</taxon>
        <taxon>Chromadorea</taxon>
        <taxon>Rhabditida</taxon>
        <taxon>Tylenchina</taxon>
        <taxon>Cephalobomorpha</taxon>
        <taxon>Cephaloboidea</taxon>
        <taxon>Cephalobidae</taxon>
        <taxon>Acrobeloides</taxon>
    </lineage>
</organism>
<dbReference type="Proteomes" id="UP000887540">
    <property type="component" value="Unplaced"/>
</dbReference>
<dbReference type="GO" id="GO:0005930">
    <property type="term" value="C:axoneme"/>
    <property type="evidence" value="ECO:0007669"/>
    <property type="project" value="TreeGrafter"/>
</dbReference>
<feature type="domain" description="Bardet-Biedl syndrome 1 protein GAE" evidence="2">
    <location>
        <begin position="484"/>
        <end position="584"/>
    </location>
</feature>
<dbReference type="GO" id="GO:0034464">
    <property type="term" value="C:BBSome"/>
    <property type="evidence" value="ECO:0007669"/>
    <property type="project" value="InterPro"/>
</dbReference>
<dbReference type="GO" id="GO:0005813">
    <property type="term" value="C:centrosome"/>
    <property type="evidence" value="ECO:0007669"/>
    <property type="project" value="TreeGrafter"/>
</dbReference>
<accession>A0A914DDU4</accession>
<feature type="domain" description="Bardet-Biedl syndrome 1 N-terminal" evidence="1">
    <location>
        <begin position="13"/>
        <end position="270"/>
    </location>
</feature>
<dbReference type="PANTHER" id="PTHR20870">
    <property type="entry name" value="BARDET-BIEDL SYNDROME 1 PROTEIN"/>
    <property type="match status" value="1"/>
</dbReference>
<dbReference type="InterPro" id="IPR056419">
    <property type="entry name" value="GAE_BBS1"/>
</dbReference>
<dbReference type="GO" id="GO:0005119">
    <property type="term" value="F:smoothened binding"/>
    <property type="evidence" value="ECO:0007669"/>
    <property type="project" value="TreeGrafter"/>
</dbReference>
<dbReference type="InterPro" id="IPR032728">
    <property type="entry name" value="BBS1_N"/>
</dbReference>
<dbReference type="GO" id="GO:1905515">
    <property type="term" value="P:non-motile cilium assembly"/>
    <property type="evidence" value="ECO:0007669"/>
    <property type="project" value="InterPro"/>
</dbReference>
<name>A0A914DDU4_9BILA</name>
<proteinExistence type="predicted"/>
<keyword evidence="3" id="KW-1185">Reference proteome</keyword>
<dbReference type="GO" id="GO:0005113">
    <property type="term" value="F:patched binding"/>
    <property type="evidence" value="ECO:0007669"/>
    <property type="project" value="TreeGrafter"/>
</dbReference>
<reference evidence="4" key="1">
    <citation type="submission" date="2022-11" db="UniProtKB">
        <authorList>
            <consortium name="WormBaseParasite"/>
        </authorList>
    </citation>
    <scope>IDENTIFICATION</scope>
</reference>
<protein>
    <submittedName>
        <fullName evidence="4">Bardet-Biedl syndrome 1 N-terminal domain-containing protein</fullName>
    </submittedName>
</protein>
<dbReference type="AlphaFoldDB" id="A0A914DDU4"/>
<evidence type="ECO:0000259" key="2">
    <source>
        <dbReference type="Pfam" id="PF23304"/>
    </source>
</evidence>
<dbReference type="GO" id="GO:0061512">
    <property type="term" value="P:protein localization to cilium"/>
    <property type="evidence" value="ECO:0007669"/>
    <property type="project" value="TreeGrafter"/>
</dbReference>
<evidence type="ECO:0000259" key="1">
    <source>
        <dbReference type="Pfam" id="PF14779"/>
    </source>
</evidence>
<dbReference type="Pfam" id="PF14779">
    <property type="entry name" value="BBS1"/>
    <property type="match status" value="1"/>
</dbReference>